<feature type="signal peptide" evidence="2">
    <location>
        <begin position="1"/>
        <end position="24"/>
    </location>
</feature>
<keyword evidence="2" id="KW-0732">Signal</keyword>
<name>A0A1E7FK09_9STRA</name>
<proteinExistence type="predicted"/>
<sequence>MTIARTRSSRFFLVVLHLVCPVLTTISITGEIKNPSSSIKQQQEEDANNNNIRNNNNNNNNNKLPVIEPYWLQDANDSKCFGPMGLFSECGDSNLWRVIPKSKRHARRRQWIRWATEDVDYENQQEALIQGYYALQVY</sequence>
<feature type="region of interest" description="Disordered" evidence="1">
    <location>
        <begin position="34"/>
        <end position="61"/>
    </location>
</feature>
<protein>
    <recommendedName>
        <fullName evidence="5">Peroxin/Ferlin domain-containing protein</fullName>
    </recommendedName>
</protein>
<evidence type="ECO:0008006" key="5">
    <source>
        <dbReference type="Google" id="ProtNLM"/>
    </source>
</evidence>
<reference evidence="3 4" key="1">
    <citation type="submission" date="2016-09" db="EMBL/GenBank/DDBJ databases">
        <title>Extensive genetic diversity and differential bi-allelic expression allows diatom success in the polar Southern Ocean.</title>
        <authorList>
            <consortium name="DOE Joint Genome Institute"/>
            <person name="Mock T."/>
            <person name="Otillar R.P."/>
            <person name="Strauss J."/>
            <person name="Dupont C."/>
            <person name="Frickenhaus S."/>
            <person name="Maumus F."/>
            <person name="Mcmullan M."/>
            <person name="Sanges R."/>
            <person name="Schmutz J."/>
            <person name="Toseland A."/>
            <person name="Valas R."/>
            <person name="Veluchamy A."/>
            <person name="Ward B.J."/>
            <person name="Allen A."/>
            <person name="Barry K."/>
            <person name="Falciatore A."/>
            <person name="Ferrante M."/>
            <person name="Fortunato A.E."/>
            <person name="Gloeckner G."/>
            <person name="Gruber A."/>
            <person name="Hipkin R."/>
            <person name="Janech M."/>
            <person name="Kroth P."/>
            <person name="Leese F."/>
            <person name="Lindquist E."/>
            <person name="Lyon B.R."/>
            <person name="Martin J."/>
            <person name="Mayer C."/>
            <person name="Parker M."/>
            <person name="Quesneville H."/>
            <person name="Raymond J."/>
            <person name="Uhlig C."/>
            <person name="Valentin K.U."/>
            <person name="Worden A.Z."/>
            <person name="Armbrust E.V."/>
            <person name="Bowler C."/>
            <person name="Green B."/>
            <person name="Moulton V."/>
            <person name="Van Oosterhout C."/>
            <person name="Grigoriev I."/>
        </authorList>
    </citation>
    <scope>NUCLEOTIDE SEQUENCE [LARGE SCALE GENOMIC DNA]</scope>
    <source>
        <strain evidence="3 4">CCMP1102</strain>
    </source>
</reference>
<feature type="chain" id="PRO_5009193221" description="Peroxin/Ferlin domain-containing protein" evidence="2">
    <location>
        <begin position="25"/>
        <end position="138"/>
    </location>
</feature>
<dbReference type="OrthoDB" id="18193at2759"/>
<evidence type="ECO:0000313" key="4">
    <source>
        <dbReference type="Proteomes" id="UP000095751"/>
    </source>
</evidence>
<gene>
    <name evidence="3" type="ORF">FRACYDRAFT_268329</name>
</gene>
<accession>A0A1E7FK09</accession>
<dbReference type="KEGG" id="fcy:FRACYDRAFT_268329"/>
<evidence type="ECO:0000256" key="2">
    <source>
        <dbReference type="SAM" id="SignalP"/>
    </source>
</evidence>
<evidence type="ECO:0000256" key="1">
    <source>
        <dbReference type="SAM" id="MobiDB-lite"/>
    </source>
</evidence>
<feature type="non-terminal residue" evidence="3">
    <location>
        <position position="138"/>
    </location>
</feature>
<organism evidence="3 4">
    <name type="scientific">Fragilariopsis cylindrus CCMP1102</name>
    <dbReference type="NCBI Taxonomy" id="635003"/>
    <lineage>
        <taxon>Eukaryota</taxon>
        <taxon>Sar</taxon>
        <taxon>Stramenopiles</taxon>
        <taxon>Ochrophyta</taxon>
        <taxon>Bacillariophyta</taxon>
        <taxon>Bacillariophyceae</taxon>
        <taxon>Bacillariophycidae</taxon>
        <taxon>Bacillariales</taxon>
        <taxon>Bacillariaceae</taxon>
        <taxon>Fragilariopsis</taxon>
    </lineage>
</organism>
<keyword evidence="4" id="KW-1185">Reference proteome</keyword>
<dbReference type="InParanoid" id="A0A1E7FK09"/>
<evidence type="ECO:0000313" key="3">
    <source>
        <dbReference type="EMBL" id="OEU18508.1"/>
    </source>
</evidence>
<feature type="compositionally biased region" description="Low complexity" evidence="1">
    <location>
        <begin position="48"/>
        <end position="61"/>
    </location>
</feature>
<dbReference type="EMBL" id="KV784356">
    <property type="protein sequence ID" value="OEU18508.1"/>
    <property type="molecule type" value="Genomic_DNA"/>
</dbReference>
<dbReference type="Proteomes" id="UP000095751">
    <property type="component" value="Unassembled WGS sequence"/>
</dbReference>
<dbReference type="AlphaFoldDB" id="A0A1E7FK09"/>